<dbReference type="PROSITE" id="PS50887">
    <property type="entry name" value="GGDEF"/>
    <property type="match status" value="1"/>
</dbReference>
<feature type="domain" description="PAC" evidence="1">
    <location>
        <begin position="83"/>
        <end position="133"/>
    </location>
</feature>
<dbReference type="Gene3D" id="3.30.70.270">
    <property type="match status" value="1"/>
</dbReference>
<dbReference type="NCBIfam" id="TIGR00254">
    <property type="entry name" value="GGDEF"/>
    <property type="match status" value="1"/>
</dbReference>
<dbReference type="Gene3D" id="3.30.450.20">
    <property type="entry name" value="PAS domain"/>
    <property type="match status" value="1"/>
</dbReference>
<dbReference type="PANTHER" id="PTHR44757:SF2">
    <property type="entry name" value="BIOFILM ARCHITECTURE MAINTENANCE PROTEIN MBAA"/>
    <property type="match status" value="1"/>
</dbReference>
<evidence type="ECO:0000259" key="2">
    <source>
        <dbReference type="PROSITE" id="PS50887"/>
    </source>
</evidence>
<dbReference type="InterPro" id="IPR035965">
    <property type="entry name" value="PAS-like_dom_sf"/>
</dbReference>
<dbReference type="SMART" id="SM00267">
    <property type="entry name" value="GGDEF"/>
    <property type="match status" value="1"/>
</dbReference>
<evidence type="ECO:0000259" key="1">
    <source>
        <dbReference type="PROSITE" id="PS50113"/>
    </source>
</evidence>
<reference evidence="3 4" key="1">
    <citation type="submission" date="2017-08" db="EMBL/GenBank/DDBJ databases">
        <title>Infants hospitalized years apart are colonized by the same room-sourced microbial strains.</title>
        <authorList>
            <person name="Brooks B."/>
            <person name="Olm M.R."/>
            <person name="Firek B.A."/>
            <person name="Baker R."/>
            <person name="Thomas B.C."/>
            <person name="Morowitz M.J."/>
            <person name="Banfield J.F."/>
        </authorList>
    </citation>
    <scope>NUCLEOTIDE SEQUENCE [LARGE SCALE GENOMIC DNA]</scope>
    <source>
        <strain evidence="3">S2_005_003_R2_42</strain>
    </source>
</reference>
<gene>
    <name evidence="3" type="ORF">DI564_03005</name>
</gene>
<feature type="domain" description="GGDEF" evidence="2">
    <location>
        <begin position="162"/>
        <end position="290"/>
    </location>
</feature>
<dbReference type="PANTHER" id="PTHR44757">
    <property type="entry name" value="DIGUANYLATE CYCLASE DGCP"/>
    <property type="match status" value="1"/>
</dbReference>
<dbReference type="InterPro" id="IPR000700">
    <property type="entry name" value="PAS-assoc_C"/>
</dbReference>
<evidence type="ECO:0000313" key="4">
    <source>
        <dbReference type="Proteomes" id="UP000249046"/>
    </source>
</evidence>
<dbReference type="Pfam" id="PF00990">
    <property type="entry name" value="GGDEF"/>
    <property type="match status" value="1"/>
</dbReference>
<evidence type="ECO:0008006" key="5">
    <source>
        <dbReference type="Google" id="ProtNLM"/>
    </source>
</evidence>
<name>A0A2W5MEH0_9GAMM</name>
<accession>A0A2W5MEH0</accession>
<dbReference type="NCBIfam" id="TIGR00229">
    <property type="entry name" value="sensory_box"/>
    <property type="match status" value="1"/>
</dbReference>
<comment type="caution">
    <text evidence="3">The sequence shown here is derived from an EMBL/GenBank/DDBJ whole genome shotgun (WGS) entry which is preliminary data.</text>
</comment>
<dbReference type="SUPFAM" id="SSF55785">
    <property type="entry name" value="PYP-like sensor domain (PAS domain)"/>
    <property type="match status" value="1"/>
</dbReference>
<sequence length="290" mass="31020">MTTTWRLIDPMPVALLIAALDPGSAAGPTIGRCRRVNRRFGEQLGYDCDEIGLVRSWLARACPPDQRSPAARLDRLVRAAASRALRLRLLRKDGRARWFDVDVARCEDAGAAHCALAFTDVTERVRIGRRLERLGQRDALTGVLTRQSLIARHDDAFGARAAGYGLLLCEIEGLRSLNERCGHAAGDAALAACARRLRGLAGSAALIGRWDGDRFAILLPAGTQDVLRRRAQTLMQAVAGVETYPSGAAVTLSIGAACAAAGTPLAEAARRARGALAFGRSAGRGRIEFD</sequence>
<proteinExistence type="predicted"/>
<protein>
    <recommendedName>
        <fullName evidence="5">GGDEF domain-containing protein</fullName>
    </recommendedName>
</protein>
<dbReference type="InterPro" id="IPR043128">
    <property type="entry name" value="Rev_trsase/Diguanyl_cyclase"/>
</dbReference>
<organism evidence="3 4">
    <name type="scientific">Rhodanobacter denitrificans</name>
    <dbReference type="NCBI Taxonomy" id="666685"/>
    <lineage>
        <taxon>Bacteria</taxon>
        <taxon>Pseudomonadati</taxon>
        <taxon>Pseudomonadota</taxon>
        <taxon>Gammaproteobacteria</taxon>
        <taxon>Lysobacterales</taxon>
        <taxon>Rhodanobacteraceae</taxon>
        <taxon>Rhodanobacter</taxon>
    </lineage>
</organism>
<dbReference type="PROSITE" id="PS50113">
    <property type="entry name" value="PAC"/>
    <property type="match status" value="1"/>
</dbReference>
<evidence type="ECO:0000313" key="3">
    <source>
        <dbReference type="EMBL" id="PZQ18297.1"/>
    </source>
</evidence>
<dbReference type="InterPro" id="IPR052155">
    <property type="entry name" value="Biofilm_reg_signaling"/>
</dbReference>
<dbReference type="InterPro" id="IPR000014">
    <property type="entry name" value="PAS"/>
</dbReference>
<dbReference type="SUPFAM" id="SSF55073">
    <property type="entry name" value="Nucleotide cyclase"/>
    <property type="match status" value="1"/>
</dbReference>
<dbReference type="Proteomes" id="UP000249046">
    <property type="component" value="Unassembled WGS sequence"/>
</dbReference>
<dbReference type="EMBL" id="QFPO01000003">
    <property type="protein sequence ID" value="PZQ18297.1"/>
    <property type="molecule type" value="Genomic_DNA"/>
</dbReference>
<dbReference type="AlphaFoldDB" id="A0A2W5MEH0"/>
<dbReference type="InterPro" id="IPR029787">
    <property type="entry name" value="Nucleotide_cyclase"/>
</dbReference>
<dbReference type="InterPro" id="IPR000160">
    <property type="entry name" value="GGDEF_dom"/>
</dbReference>